<dbReference type="STRING" id="57577.A0A2K3L9E7"/>
<dbReference type="Proteomes" id="UP000236291">
    <property type="component" value="Unassembled WGS sequence"/>
</dbReference>
<feature type="compositionally biased region" description="Polar residues" evidence="1">
    <location>
        <begin position="22"/>
        <end position="37"/>
    </location>
</feature>
<dbReference type="AlphaFoldDB" id="A0A2K3L9E7"/>
<proteinExistence type="predicted"/>
<reference evidence="2 3" key="2">
    <citation type="journal article" date="2017" name="Front. Plant Sci.">
        <title>Gene Classification and Mining of Molecular Markers Useful in Red Clover (Trifolium pratense) Breeding.</title>
        <authorList>
            <person name="Istvanek J."/>
            <person name="Dluhosova J."/>
            <person name="Dluhos P."/>
            <person name="Patkova L."/>
            <person name="Nedelnik J."/>
            <person name="Repkova J."/>
        </authorList>
    </citation>
    <scope>NUCLEOTIDE SEQUENCE [LARGE SCALE GENOMIC DNA]</scope>
    <source>
        <strain evidence="3">cv. Tatra</strain>
        <tissue evidence="2">Young leaves</tissue>
    </source>
</reference>
<organism evidence="2 3">
    <name type="scientific">Trifolium pratense</name>
    <name type="common">Red clover</name>
    <dbReference type="NCBI Taxonomy" id="57577"/>
    <lineage>
        <taxon>Eukaryota</taxon>
        <taxon>Viridiplantae</taxon>
        <taxon>Streptophyta</taxon>
        <taxon>Embryophyta</taxon>
        <taxon>Tracheophyta</taxon>
        <taxon>Spermatophyta</taxon>
        <taxon>Magnoliopsida</taxon>
        <taxon>eudicotyledons</taxon>
        <taxon>Gunneridae</taxon>
        <taxon>Pentapetalae</taxon>
        <taxon>rosids</taxon>
        <taxon>fabids</taxon>
        <taxon>Fabales</taxon>
        <taxon>Fabaceae</taxon>
        <taxon>Papilionoideae</taxon>
        <taxon>50 kb inversion clade</taxon>
        <taxon>NPAAA clade</taxon>
        <taxon>Hologalegina</taxon>
        <taxon>IRL clade</taxon>
        <taxon>Trifolieae</taxon>
        <taxon>Trifolium</taxon>
    </lineage>
</organism>
<evidence type="ECO:0000256" key="1">
    <source>
        <dbReference type="SAM" id="MobiDB-lite"/>
    </source>
</evidence>
<sequence>MLEAKDPAIKLFGKTIPVPEISSGSGDSTGAPASSSGDAVDDGIAQNHASSLNSSNTNMDEEDREIDQVCKVFNFHGVFELACIEVYDGLRLILDC</sequence>
<name>A0A2K3L9E7_TRIPR</name>
<accession>A0A2K3L9E7</accession>
<protein>
    <submittedName>
        <fullName evidence="2">Dof zinc finger protein</fullName>
    </submittedName>
</protein>
<feature type="region of interest" description="Disordered" evidence="1">
    <location>
        <begin position="17"/>
        <end position="63"/>
    </location>
</feature>
<reference evidence="2 3" key="1">
    <citation type="journal article" date="2014" name="Am. J. Bot.">
        <title>Genome assembly and annotation for red clover (Trifolium pratense; Fabaceae).</title>
        <authorList>
            <person name="Istvanek J."/>
            <person name="Jaros M."/>
            <person name="Krenek A."/>
            <person name="Repkova J."/>
        </authorList>
    </citation>
    <scope>NUCLEOTIDE SEQUENCE [LARGE SCALE GENOMIC DNA]</scope>
    <source>
        <strain evidence="3">cv. Tatra</strain>
        <tissue evidence="2">Young leaves</tissue>
    </source>
</reference>
<dbReference type="EMBL" id="ASHM01028617">
    <property type="protein sequence ID" value="PNX75161.1"/>
    <property type="molecule type" value="Genomic_DNA"/>
</dbReference>
<evidence type="ECO:0000313" key="2">
    <source>
        <dbReference type="EMBL" id="PNX75161.1"/>
    </source>
</evidence>
<evidence type="ECO:0000313" key="3">
    <source>
        <dbReference type="Proteomes" id="UP000236291"/>
    </source>
</evidence>
<feature type="compositionally biased region" description="Polar residues" evidence="1">
    <location>
        <begin position="47"/>
        <end position="58"/>
    </location>
</feature>
<comment type="caution">
    <text evidence="2">The sequence shown here is derived from an EMBL/GenBank/DDBJ whole genome shotgun (WGS) entry which is preliminary data.</text>
</comment>
<gene>
    <name evidence="2" type="ORF">L195_g031092</name>
</gene>